<dbReference type="PANTHER" id="PTHR37533:SF2">
    <property type="entry name" value="FLAGELLAR HOOK-LENGTH CONTROL PROTEIN"/>
    <property type="match status" value="1"/>
</dbReference>
<dbReference type="Pfam" id="PF02120">
    <property type="entry name" value="Flg_hook"/>
    <property type="match status" value="1"/>
</dbReference>
<sequence length="657" mass="68998">MHIDKSFQLLSADNSKLAADETWRQNAADDEAEFSELLDAELDSQEQQSNAVTDKKTGQEVAALVMQQAQTAKESQAESALAAKALAEKILADTPGDCNSQAATDAVAAQQASTITVGSEEAAVSQTDTVALDKEQPTNQSPWLAIISQSHDFNAILSQSSAPSTTASTAESLLTTAESVAADLLGVPVTEQAATMALQMADAAQTAEQLQGEKNATSGTALASLGEAATMLADAALANIAEGKQDATTPSAANQADDAAVDAASIQAKLTGSGVDSDRVVNTHPAKLSAELPAEQMNVRELLKTDQPDQQSQVGAASEQQAATPTEQQTLASTAATTTSAAPVTSGVMQQLSAGSVAAQLSQIDGKGHKSSVTAPVDVELPIDVSPDFTTPGTILAGVTTAATTAREAKNAAPSFAQFQKAANAAASLVQKQQQAEQTQSQPLQELAAQQSPKLSELSVVLSGQHTDTPTAFNTLLQTERPISSSGSAMGSSTGQQQQQAASQLFAAKLNDHLSNNEQPSLNLLEPTAAAQLKERVMFQVNQKIQSAEIRLAPEELGSMQIKVQMQQEQLSVQFVVQQAGAKEALEQQMPRLREMLEEQGIELTQGQVSQQREGSAEQRQTRERNQGLDQGTDIGDEPLQQQAIVRVSDRMVDYYA</sequence>
<keyword evidence="3" id="KW-0969">Cilium</keyword>
<gene>
    <name evidence="3" type="ORF">EOE67_03755</name>
</gene>
<feature type="compositionally biased region" description="Polar residues" evidence="1">
    <location>
        <begin position="604"/>
        <end position="614"/>
    </location>
</feature>
<dbReference type="RefSeq" id="WP_127697703.1">
    <property type="nucleotide sequence ID" value="NZ_SACS01000002.1"/>
</dbReference>
<accession>A0A437R3M0</accession>
<protein>
    <submittedName>
        <fullName evidence="3">Flagellar hook-length control protein FliK</fullName>
    </submittedName>
</protein>
<dbReference type="CDD" id="cd17470">
    <property type="entry name" value="T3SS_Flik_C"/>
    <property type="match status" value="1"/>
</dbReference>
<feature type="compositionally biased region" description="Basic and acidic residues" evidence="1">
    <location>
        <begin position="615"/>
        <end position="627"/>
    </location>
</feature>
<dbReference type="AlphaFoldDB" id="A0A437R3M0"/>
<feature type="region of interest" description="Disordered" evidence="1">
    <location>
        <begin position="305"/>
        <end position="329"/>
    </location>
</feature>
<evidence type="ECO:0000313" key="3">
    <source>
        <dbReference type="EMBL" id="RVU41325.1"/>
    </source>
</evidence>
<dbReference type="Gene3D" id="3.30.750.140">
    <property type="match status" value="1"/>
</dbReference>
<dbReference type="InterPro" id="IPR052563">
    <property type="entry name" value="FliK"/>
</dbReference>
<dbReference type="PANTHER" id="PTHR37533">
    <property type="entry name" value="FLAGELLAR HOOK-LENGTH CONTROL PROTEIN"/>
    <property type="match status" value="1"/>
</dbReference>
<feature type="region of interest" description="Disordered" evidence="1">
    <location>
        <begin position="604"/>
        <end position="643"/>
    </location>
</feature>
<feature type="region of interest" description="Disordered" evidence="1">
    <location>
        <begin position="483"/>
        <end position="502"/>
    </location>
</feature>
<keyword evidence="3" id="KW-0966">Cell projection</keyword>
<dbReference type="OrthoDB" id="1792985at2"/>
<name>A0A437R3M0_9GAMM</name>
<keyword evidence="4" id="KW-1185">Reference proteome</keyword>
<feature type="compositionally biased region" description="Low complexity" evidence="1">
    <location>
        <begin position="316"/>
        <end position="329"/>
    </location>
</feature>
<evidence type="ECO:0000313" key="4">
    <source>
        <dbReference type="Proteomes" id="UP000283077"/>
    </source>
</evidence>
<proteinExistence type="predicted"/>
<dbReference type="EMBL" id="SACS01000002">
    <property type="protein sequence ID" value="RVU41325.1"/>
    <property type="molecule type" value="Genomic_DNA"/>
</dbReference>
<evidence type="ECO:0000259" key="2">
    <source>
        <dbReference type="Pfam" id="PF02120"/>
    </source>
</evidence>
<evidence type="ECO:0000256" key="1">
    <source>
        <dbReference type="SAM" id="MobiDB-lite"/>
    </source>
</evidence>
<feature type="domain" description="Flagellar hook-length control protein-like C-terminal" evidence="2">
    <location>
        <begin position="535"/>
        <end position="615"/>
    </location>
</feature>
<comment type="caution">
    <text evidence="3">The sequence shown here is derived from an EMBL/GenBank/DDBJ whole genome shotgun (WGS) entry which is preliminary data.</text>
</comment>
<feature type="compositionally biased region" description="Low complexity" evidence="1">
    <location>
        <begin position="484"/>
        <end position="502"/>
    </location>
</feature>
<organism evidence="3 4">
    <name type="scientific">Rheinheimera riviphila</name>
    <dbReference type="NCBI Taxonomy" id="1834037"/>
    <lineage>
        <taxon>Bacteria</taxon>
        <taxon>Pseudomonadati</taxon>
        <taxon>Pseudomonadota</taxon>
        <taxon>Gammaproteobacteria</taxon>
        <taxon>Chromatiales</taxon>
        <taxon>Chromatiaceae</taxon>
        <taxon>Rheinheimera</taxon>
    </lineage>
</organism>
<dbReference type="Proteomes" id="UP000283077">
    <property type="component" value="Unassembled WGS sequence"/>
</dbReference>
<dbReference type="InterPro" id="IPR038610">
    <property type="entry name" value="FliK-like_C_sf"/>
</dbReference>
<dbReference type="InterPro" id="IPR021136">
    <property type="entry name" value="Flagellar_hook_control-like_C"/>
</dbReference>
<keyword evidence="3" id="KW-0282">Flagellum</keyword>
<reference evidence="3 4" key="1">
    <citation type="submission" date="2019-01" db="EMBL/GenBank/DDBJ databases">
        <authorList>
            <person name="Chen W.-M."/>
        </authorList>
    </citation>
    <scope>NUCLEOTIDE SEQUENCE [LARGE SCALE GENOMIC DNA]</scope>
    <source>
        <strain evidence="3 4">KYPC3</strain>
    </source>
</reference>